<organism evidence="2 3">
    <name type="scientific">Muricoccus vinaceus</name>
    <dbReference type="NCBI Taxonomy" id="424704"/>
    <lineage>
        <taxon>Bacteria</taxon>
        <taxon>Pseudomonadati</taxon>
        <taxon>Pseudomonadota</taxon>
        <taxon>Alphaproteobacteria</taxon>
        <taxon>Acetobacterales</taxon>
        <taxon>Roseomonadaceae</taxon>
        <taxon>Muricoccus</taxon>
    </lineage>
</organism>
<dbReference type="Gene3D" id="1.10.10.2910">
    <property type="match status" value="1"/>
</dbReference>
<evidence type="ECO:0000313" key="2">
    <source>
        <dbReference type="EMBL" id="MFC0389710.1"/>
    </source>
</evidence>
<dbReference type="PANTHER" id="PTHR43236">
    <property type="entry name" value="ANTITOXIN HIGA1"/>
    <property type="match status" value="1"/>
</dbReference>
<dbReference type="InterPro" id="IPR052345">
    <property type="entry name" value="Rad_response_metalloprotease"/>
</dbReference>
<dbReference type="Pfam" id="PF06114">
    <property type="entry name" value="Peptidase_M78"/>
    <property type="match status" value="1"/>
</dbReference>
<proteinExistence type="predicted"/>
<comment type="caution">
    <text evidence="2">The sequence shown here is derived from an EMBL/GenBank/DDBJ whole genome shotgun (WGS) entry which is preliminary data.</text>
</comment>
<dbReference type="PANTHER" id="PTHR43236:SF2">
    <property type="entry name" value="BLL0069 PROTEIN"/>
    <property type="match status" value="1"/>
</dbReference>
<gene>
    <name evidence="2" type="ORF">ACFFIC_29830</name>
</gene>
<feature type="domain" description="IrrE N-terminal-like" evidence="1">
    <location>
        <begin position="54"/>
        <end position="154"/>
    </location>
</feature>
<dbReference type="EMBL" id="JBHLVZ010000120">
    <property type="protein sequence ID" value="MFC0389710.1"/>
    <property type="molecule type" value="Genomic_DNA"/>
</dbReference>
<protein>
    <submittedName>
        <fullName evidence="2">ImmA/IrrE family metallo-endopeptidase</fullName>
    </submittedName>
</protein>
<evidence type="ECO:0000313" key="3">
    <source>
        <dbReference type="Proteomes" id="UP001589789"/>
    </source>
</evidence>
<accession>A0ABV6J451</accession>
<keyword evidence="3" id="KW-1185">Reference proteome</keyword>
<evidence type="ECO:0000259" key="1">
    <source>
        <dbReference type="Pfam" id="PF06114"/>
    </source>
</evidence>
<dbReference type="Proteomes" id="UP001589789">
    <property type="component" value="Unassembled WGS sequence"/>
</dbReference>
<reference evidence="2 3" key="1">
    <citation type="submission" date="2024-09" db="EMBL/GenBank/DDBJ databases">
        <authorList>
            <person name="Sun Q."/>
            <person name="Mori K."/>
        </authorList>
    </citation>
    <scope>NUCLEOTIDE SEQUENCE [LARGE SCALE GENOMIC DNA]</scope>
    <source>
        <strain evidence="2 3">CCM 7468</strain>
    </source>
</reference>
<name>A0ABV6J451_9PROT</name>
<dbReference type="RefSeq" id="WP_377057258.1">
    <property type="nucleotide sequence ID" value="NZ_JBHLVZ010000120.1"/>
</dbReference>
<sequence length="261" mass="29334">MIRQSPAEGILRSLGVTAPSDIDLEAIAFDMGVFRIKYRELDGCEARIVGMGKNAIITVDPRSPPRRQRFSIAHELGHWHHHHGKVLFCQSKDLRQCPGALGSEQTANRFASNLLLPGYLLNPLARTFPKLTIRAVKSVAETFDASMTATAIRLVETGHVPSMLVCHGPLGRRWFVRSPGVPERWFPCDTLDPEGYAIEVKNGKDQNMPRKIGADAWFDLRGADDFEVEEESFRTANGEILTILNLIADDMLEEREHSYRR</sequence>
<dbReference type="InterPro" id="IPR010359">
    <property type="entry name" value="IrrE_HExxH"/>
</dbReference>